<protein>
    <recommendedName>
        <fullName evidence="4">Tyrosinase copper-binding domain-containing protein</fullName>
    </recommendedName>
</protein>
<keyword evidence="1" id="KW-0479">Metal-binding</keyword>
<dbReference type="GO" id="GO:0046872">
    <property type="term" value="F:metal ion binding"/>
    <property type="evidence" value="ECO:0007669"/>
    <property type="project" value="UniProtKB-KW"/>
</dbReference>
<gene>
    <name evidence="5" type="ORF">DFP72DRAFT_991728</name>
</gene>
<evidence type="ECO:0000313" key="6">
    <source>
        <dbReference type="Proteomes" id="UP000521943"/>
    </source>
</evidence>
<keyword evidence="3" id="KW-0732">Signal</keyword>
<keyword evidence="6" id="KW-1185">Reference proteome</keyword>
<dbReference type="OrthoDB" id="6132182at2759"/>
<evidence type="ECO:0000313" key="5">
    <source>
        <dbReference type="EMBL" id="KAF6749828.1"/>
    </source>
</evidence>
<dbReference type="InterPro" id="IPR050316">
    <property type="entry name" value="Tyrosinase/Hemocyanin"/>
</dbReference>
<dbReference type="EMBL" id="JACGCI010000060">
    <property type="protein sequence ID" value="KAF6749828.1"/>
    <property type="molecule type" value="Genomic_DNA"/>
</dbReference>
<dbReference type="Proteomes" id="UP000521943">
    <property type="component" value="Unassembled WGS sequence"/>
</dbReference>
<feature type="chain" id="PRO_5034536393" description="Tyrosinase copper-binding domain-containing protein" evidence="3">
    <location>
        <begin position="26"/>
        <end position="347"/>
    </location>
</feature>
<dbReference type="PANTHER" id="PTHR11474:SF126">
    <property type="entry name" value="TYROSINASE-LIKE PROTEIN TYR-1-RELATED"/>
    <property type="match status" value="1"/>
</dbReference>
<name>A0A8H6HQ22_9AGAR</name>
<dbReference type="InterPro" id="IPR002227">
    <property type="entry name" value="Tyrosinase_Cu-bd"/>
</dbReference>
<dbReference type="InterPro" id="IPR008922">
    <property type="entry name" value="Di-copper_centre_dom_sf"/>
</dbReference>
<dbReference type="Gene3D" id="1.10.1280.10">
    <property type="entry name" value="Di-copper center containing domain from catechol oxidase"/>
    <property type="match status" value="1"/>
</dbReference>
<dbReference type="PROSITE" id="PS00498">
    <property type="entry name" value="TYROSINASE_2"/>
    <property type="match status" value="1"/>
</dbReference>
<feature type="signal peptide" evidence="3">
    <location>
        <begin position="1"/>
        <end position="25"/>
    </location>
</feature>
<evidence type="ECO:0000256" key="2">
    <source>
        <dbReference type="ARBA" id="ARBA00023008"/>
    </source>
</evidence>
<dbReference type="PANTHER" id="PTHR11474">
    <property type="entry name" value="TYROSINASE FAMILY MEMBER"/>
    <property type="match status" value="1"/>
</dbReference>
<evidence type="ECO:0000256" key="3">
    <source>
        <dbReference type="SAM" id="SignalP"/>
    </source>
</evidence>
<dbReference type="SUPFAM" id="SSF48056">
    <property type="entry name" value="Di-copper centre-containing domain"/>
    <property type="match status" value="1"/>
</dbReference>
<evidence type="ECO:0000259" key="4">
    <source>
        <dbReference type="PROSITE" id="PS00498"/>
    </source>
</evidence>
<comment type="caution">
    <text evidence="5">The sequence shown here is derived from an EMBL/GenBank/DDBJ whole genome shotgun (WGS) entry which is preliminary data.</text>
</comment>
<accession>A0A8H6HQ22</accession>
<dbReference type="AlphaFoldDB" id="A0A8H6HQ22"/>
<proteinExistence type="predicted"/>
<feature type="domain" description="Tyrosinase copper-binding" evidence="4">
    <location>
        <begin position="272"/>
        <end position="283"/>
    </location>
</feature>
<keyword evidence="2" id="KW-0186">Copper</keyword>
<evidence type="ECO:0000256" key="1">
    <source>
        <dbReference type="ARBA" id="ARBA00022723"/>
    </source>
</evidence>
<dbReference type="PRINTS" id="PR00092">
    <property type="entry name" value="TYROSINASE"/>
</dbReference>
<organism evidence="5 6">
    <name type="scientific">Ephemerocybe angulata</name>
    <dbReference type="NCBI Taxonomy" id="980116"/>
    <lineage>
        <taxon>Eukaryota</taxon>
        <taxon>Fungi</taxon>
        <taxon>Dikarya</taxon>
        <taxon>Basidiomycota</taxon>
        <taxon>Agaricomycotina</taxon>
        <taxon>Agaricomycetes</taxon>
        <taxon>Agaricomycetidae</taxon>
        <taxon>Agaricales</taxon>
        <taxon>Agaricineae</taxon>
        <taxon>Psathyrellaceae</taxon>
        <taxon>Ephemerocybe</taxon>
    </lineage>
</organism>
<sequence length="347" mass="38889">MGLLRVLGNGVLWVGVLLLVGSALGAPGADLHGGHGPGHAPKRCAHTRLRQEWRDMRPREQQAYIRAVKCLQGLPAKDTALDRKYTRFDEFVIAHVSVADVIHGVGQFLPWHRQFGFLYETALRQECAYRGPFPFWDWTRDTNGTRKIGESPLFDAATGFGGDGVPGTYTVPTDNDNSTACVADGPFAWPKLTLHVGPGRRRMDHCLTRGIDETHRALFTREAVEGILGWETYDGFWNALDGRPYKKEWRLHDGGHLTVGGDMTSFYSSPNDPLFYLHHAGLDRVWWTWQHANPKKRLQEIGGRSSPNPPYGVVTLDYPLEFAGFAPTVPIRDAIDVGYEPYCYAYP</sequence>
<reference evidence="5 6" key="1">
    <citation type="submission" date="2020-07" db="EMBL/GenBank/DDBJ databases">
        <title>Comparative genomics of pyrophilous fungi reveals a link between fire events and developmental genes.</title>
        <authorList>
            <consortium name="DOE Joint Genome Institute"/>
            <person name="Steindorff A.S."/>
            <person name="Carver A."/>
            <person name="Calhoun S."/>
            <person name="Stillman K."/>
            <person name="Liu H."/>
            <person name="Lipzen A."/>
            <person name="Pangilinan J."/>
            <person name="Labutti K."/>
            <person name="Bruns T.D."/>
            <person name="Grigoriev I.V."/>
        </authorList>
    </citation>
    <scope>NUCLEOTIDE SEQUENCE [LARGE SCALE GENOMIC DNA]</scope>
    <source>
        <strain evidence="5 6">CBS 144469</strain>
    </source>
</reference>
<dbReference type="Pfam" id="PF00264">
    <property type="entry name" value="Tyrosinase"/>
    <property type="match status" value="1"/>
</dbReference>
<dbReference type="GO" id="GO:0016491">
    <property type="term" value="F:oxidoreductase activity"/>
    <property type="evidence" value="ECO:0007669"/>
    <property type="project" value="InterPro"/>
</dbReference>